<evidence type="ECO:0000256" key="10">
    <source>
        <dbReference type="RuleBase" id="RU362123"/>
    </source>
</evidence>
<dbReference type="PANTHER" id="PTHR33446:SF2">
    <property type="entry name" value="PROTEIN TONB"/>
    <property type="match status" value="1"/>
</dbReference>
<keyword evidence="9" id="KW-0472">Membrane</keyword>
<keyword evidence="8" id="KW-1133">Transmembrane helix</keyword>
<keyword evidence="6" id="KW-0812">Transmembrane</keyword>
<dbReference type="GO" id="GO:0031992">
    <property type="term" value="F:energy transducer activity"/>
    <property type="evidence" value="ECO:0007669"/>
    <property type="project" value="InterPro"/>
</dbReference>
<dbReference type="NCBIfam" id="TIGR01352">
    <property type="entry name" value="tonB_Cterm"/>
    <property type="match status" value="1"/>
</dbReference>
<dbReference type="Proteomes" id="UP000886251">
    <property type="component" value="Unassembled WGS sequence"/>
</dbReference>
<name>A0A831RII6_9GAMM</name>
<organism evidence="12">
    <name type="scientific">Sedimenticola thiotaurini</name>
    <dbReference type="NCBI Taxonomy" id="1543721"/>
    <lineage>
        <taxon>Bacteria</taxon>
        <taxon>Pseudomonadati</taxon>
        <taxon>Pseudomonadota</taxon>
        <taxon>Gammaproteobacteria</taxon>
        <taxon>Chromatiales</taxon>
        <taxon>Sedimenticolaceae</taxon>
        <taxon>Sedimenticola</taxon>
    </lineage>
</organism>
<dbReference type="AlphaFoldDB" id="A0A831RII6"/>
<evidence type="ECO:0000256" key="2">
    <source>
        <dbReference type="ARBA" id="ARBA00006555"/>
    </source>
</evidence>
<dbReference type="InterPro" id="IPR051045">
    <property type="entry name" value="TonB-dependent_transducer"/>
</dbReference>
<accession>A0A831RII6</accession>
<dbReference type="InterPro" id="IPR006260">
    <property type="entry name" value="TonB/TolA_C"/>
</dbReference>
<dbReference type="GO" id="GO:0030288">
    <property type="term" value="C:outer membrane-bounded periplasmic space"/>
    <property type="evidence" value="ECO:0007669"/>
    <property type="project" value="InterPro"/>
</dbReference>
<gene>
    <name evidence="12" type="ORF">ENI96_02350</name>
</gene>
<comment type="similarity">
    <text evidence="2 10">Belongs to the TonB family.</text>
</comment>
<evidence type="ECO:0000256" key="9">
    <source>
        <dbReference type="ARBA" id="ARBA00023136"/>
    </source>
</evidence>
<protein>
    <recommendedName>
        <fullName evidence="10">Protein TonB</fullName>
    </recommendedName>
</protein>
<comment type="subcellular location">
    <subcellularLocation>
        <location evidence="1 10">Cell inner membrane</location>
        <topology evidence="1 10">Single-pass membrane protein</topology>
        <orientation evidence="1 10">Periplasmic side</orientation>
    </subcellularLocation>
</comment>
<dbReference type="PROSITE" id="PS52015">
    <property type="entry name" value="TONB_CTD"/>
    <property type="match status" value="1"/>
</dbReference>
<dbReference type="PRINTS" id="PR01374">
    <property type="entry name" value="TONBPROTEIN"/>
</dbReference>
<evidence type="ECO:0000256" key="4">
    <source>
        <dbReference type="ARBA" id="ARBA00022475"/>
    </source>
</evidence>
<evidence type="ECO:0000259" key="11">
    <source>
        <dbReference type="PROSITE" id="PS52015"/>
    </source>
</evidence>
<dbReference type="GO" id="GO:0015891">
    <property type="term" value="P:siderophore transport"/>
    <property type="evidence" value="ECO:0007669"/>
    <property type="project" value="InterPro"/>
</dbReference>
<dbReference type="PANTHER" id="PTHR33446">
    <property type="entry name" value="PROTEIN TONB-RELATED"/>
    <property type="match status" value="1"/>
</dbReference>
<keyword evidence="4 10" id="KW-1003">Cell membrane</keyword>
<feature type="domain" description="TonB C-terminal" evidence="11">
    <location>
        <begin position="21"/>
        <end position="109"/>
    </location>
</feature>
<dbReference type="Gene3D" id="3.30.1150.10">
    <property type="match status" value="1"/>
</dbReference>
<keyword evidence="7 10" id="KW-0653">Protein transport</keyword>
<dbReference type="GO" id="GO:0055085">
    <property type="term" value="P:transmembrane transport"/>
    <property type="evidence" value="ECO:0007669"/>
    <property type="project" value="InterPro"/>
</dbReference>
<comment type="function">
    <text evidence="10">Interacts with outer membrane receptor proteins that carry out high-affinity binding and energy dependent uptake into the periplasmic space of specific substrates. It could act to transduce energy from the cytoplasmic membrane to specific energy-requiring processes in the outer membrane, resulting in the release into the periplasm of ligands bound by these outer membrane proteins.</text>
</comment>
<reference evidence="12" key="1">
    <citation type="journal article" date="2020" name="mSystems">
        <title>Genome- and Community-Level Interaction Insights into Carbon Utilization and Element Cycling Functions of Hydrothermarchaeota in Hydrothermal Sediment.</title>
        <authorList>
            <person name="Zhou Z."/>
            <person name="Liu Y."/>
            <person name="Xu W."/>
            <person name="Pan J."/>
            <person name="Luo Z.H."/>
            <person name="Li M."/>
        </authorList>
    </citation>
    <scope>NUCLEOTIDE SEQUENCE [LARGE SCALE GENOMIC DNA]</scope>
    <source>
        <strain evidence="12">HyVt-443</strain>
    </source>
</reference>
<keyword evidence="10" id="KW-0735">Signal-anchor</keyword>
<dbReference type="SUPFAM" id="SSF74653">
    <property type="entry name" value="TolA/TonB C-terminal domain"/>
    <property type="match status" value="1"/>
</dbReference>
<dbReference type="InterPro" id="IPR037682">
    <property type="entry name" value="TonB_C"/>
</dbReference>
<evidence type="ECO:0000256" key="7">
    <source>
        <dbReference type="ARBA" id="ARBA00022927"/>
    </source>
</evidence>
<evidence type="ECO:0000256" key="3">
    <source>
        <dbReference type="ARBA" id="ARBA00022448"/>
    </source>
</evidence>
<keyword evidence="3 10" id="KW-0813">Transport</keyword>
<dbReference type="InterPro" id="IPR003538">
    <property type="entry name" value="TonB"/>
</dbReference>
<dbReference type="Pfam" id="PF03544">
    <property type="entry name" value="TonB_C"/>
    <property type="match status" value="1"/>
</dbReference>
<dbReference type="EMBL" id="DRKP01000026">
    <property type="protein sequence ID" value="HEB95258.1"/>
    <property type="molecule type" value="Genomic_DNA"/>
</dbReference>
<comment type="caution">
    <text evidence="12">The sequence shown here is derived from an EMBL/GenBank/DDBJ whole genome shotgun (WGS) entry which is preliminary data.</text>
</comment>
<evidence type="ECO:0000256" key="5">
    <source>
        <dbReference type="ARBA" id="ARBA00022519"/>
    </source>
</evidence>
<evidence type="ECO:0000256" key="6">
    <source>
        <dbReference type="ARBA" id="ARBA00022692"/>
    </source>
</evidence>
<evidence type="ECO:0000313" key="12">
    <source>
        <dbReference type="EMBL" id="HEB95258.1"/>
    </source>
</evidence>
<dbReference type="GO" id="GO:0015031">
    <property type="term" value="P:protein transport"/>
    <property type="evidence" value="ECO:0007669"/>
    <property type="project" value="UniProtKB-UniRule"/>
</dbReference>
<dbReference type="GO" id="GO:0098797">
    <property type="term" value="C:plasma membrane protein complex"/>
    <property type="evidence" value="ECO:0007669"/>
    <property type="project" value="TreeGrafter"/>
</dbReference>
<evidence type="ECO:0000256" key="8">
    <source>
        <dbReference type="ARBA" id="ARBA00022989"/>
    </source>
</evidence>
<evidence type="ECO:0000256" key="1">
    <source>
        <dbReference type="ARBA" id="ARBA00004383"/>
    </source>
</evidence>
<keyword evidence="5 10" id="KW-0997">Cell inner membrane</keyword>
<proteinExistence type="inferred from homology"/>
<sequence length="109" mass="12249">MAQRVSPAQEPRVDRAVGRERYLARLLRLIERQKSYPGAARRRNLEGRVEVSFTISCSGAVTDLQVAGGHGMLRKSARRAVQRALPLPAPPSGVKCPTRVRYRMLFELH</sequence>